<proteinExistence type="predicted"/>
<keyword evidence="5" id="KW-1185">Reference proteome</keyword>
<dbReference type="EMBL" id="MSTQ01000008">
    <property type="protein sequence ID" value="OLU02155.1"/>
    <property type="molecule type" value="Genomic_DNA"/>
</dbReference>
<dbReference type="OrthoDB" id="9785076at2"/>
<dbReference type="Pfam" id="PF12146">
    <property type="entry name" value="Hydrolase_4"/>
    <property type="match status" value="1"/>
</dbReference>
<name>A0A1H0NM71_PSERE</name>
<accession>A0A1H0NM71</accession>
<reference evidence="2 7" key="4">
    <citation type="submission" date="2019-09" db="EMBL/GenBank/DDBJ databases">
        <title>Draft genome sequences of 48 bacterial type strains from the CCUG.</title>
        <authorList>
            <person name="Tunovic T."/>
            <person name="Pineiro-Iglesias B."/>
            <person name="Unosson C."/>
            <person name="Inganas E."/>
            <person name="Ohlen M."/>
            <person name="Cardew S."/>
            <person name="Jensie-Markopoulos S."/>
            <person name="Salva-Serra F."/>
            <person name="Jaen-Luchoro D."/>
            <person name="Karlsson R."/>
            <person name="Svensson-Stadler L."/>
            <person name="Chun J."/>
            <person name="Moore E."/>
        </authorList>
    </citation>
    <scope>NUCLEOTIDE SEQUENCE [LARGE SCALE GENOMIC DNA]</scope>
    <source>
        <strain evidence="2 7">CCUG 53116</strain>
    </source>
</reference>
<dbReference type="Gene3D" id="3.40.50.1820">
    <property type="entry name" value="alpha/beta hydrolase"/>
    <property type="match status" value="1"/>
</dbReference>
<dbReference type="Proteomes" id="UP000198549">
    <property type="component" value="Chromosome I"/>
</dbReference>
<dbReference type="Proteomes" id="UP000186756">
    <property type="component" value="Unassembled WGS sequence"/>
</dbReference>
<feature type="domain" description="Serine aminopeptidase S33" evidence="1">
    <location>
        <begin position="53"/>
        <end position="171"/>
    </location>
</feature>
<evidence type="ECO:0000259" key="1">
    <source>
        <dbReference type="Pfam" id="PF12146"/>
    </source>
</evidence>
<dbReference type="InterPro" id="IPR017208">
    <property type="entry name" value="UCP037442_abhydr"/>
</dbReference>
<protein>
    <submittedName>
        <fullName evidence="2">Alpha/beta fold hydrolase</fullName>
    </submittedName>
    <submittedName>
        <fullName evidence="3 4">Alpha/beta hydrolase</fullName>
    </submittedName>
</protein>
<dbReference type="AlphaFoldDB" id="A0A1H0NM71"/>
<dbReference type="Proteomes" id="UP000460142">
    <property type="component" value="Unassembled WGS sequence"/>
</dbReference>
<evidence type="ECO:0000313" key="7">
    <source>
        <dbReference type="Proteomes" id="UP000460142"/>
    </source>
</evidence>
<dbReference type="InterPro" id="IPR022742">
    <property type="entry name" value="Hydrolase_4"/>
</dbReference>
<evidence type="ECO:0000313" key="5">
    <source>
        <dbReference type="Proteomes" id="UP000186756"/>
    </source>
</evidence>
<evidence type="ECO:0000313" key="2">
    <source>
        <dbReference type="EMBL" id="KAB0482545.1"/>
    </source>
</evidence>
<keyword evidence="4" id="KW-0378">Hydrolase</keyword>
<evidence type="ECO:0000313" key="4">
    <source>
        <dbReference type="EMBL" id="SDO93658.1"/>
    </source>
</evidence>
<sequence>MNWQETPPLAPVQIELPLTSDALAEPFRQPAADGFILGGFAWRHAAADATRPVVIINAATSVRCRHYSRFADYLFAHGLDVITYDYRGIGESRPASIKGLNATWTDWGALDFEAMLKRAQHEFPGQPIDVVGHSFGGCAAGLGASGQLIRRLVTVGAQFAYWRDYAPAHRWRMFGKWHVVMPLVTKICGYFPGKRLGWLEDTPAGVVRDWSTPTARYETRPSGRRINDRLPFATVTANTLAISISDDPYGTIAAIERLLDYFTGSSRTHLRITPEDIGETEVGHFAFFRSAYQATLWPIALSWLQNGELPPDTPGRTVPRSHPN</sequence>
<dbReference type="PIRSF" id="PIRSF037442">
    <property type="entry name" value="UCP037442_abhydr"/>
    <property type="match status" value="1"/>
</dbReference>
<evidence type="ECO:0000313" key="3">
    <source>
        <dbReference type="EMBL" id="OLU02155.1"/>
    </source>
</evidence>
<reference evidence="3" key="2">
    <citation type="submission" date="2017-01" db="EMBL/GenBank/DDBJ databases">
        <authorList>
            <person name="Mah S.A."/>
            <person name="Swanson W.J."/>
            <person name="Moy G.W."/>
            <person name="Vacquier V.D."/>
        </authorList>
    </citation>
    <scope>NUCLEOTIDE SEQUENCE [LARGE SCALE GENOMIC DNA]</scope>
    <source>
        <strain evidence="3">MT1</strain>
    </source>
</reference>
<dbReference type="EMBL" id="LT629709">
    <property type="protein sequence ID" value="SDO93658.1"/>
    <property type="molecule type" value="Genomic_DNA"/>
</dbReference>
<reference evidence="5" key="3">
    <citation type="submission" date="2017-01" db="EMBL/GenBank/DDBJ databases">
        <authorList>
            <person name="Poblete-Castro I."/>
        </authorList>
    </citation>
    <scope>NUCLEOTIDE SEQUENCE [LARGE SCALE GENOMIC DNA]</scope>
    <source>
        <strain evidence="5">DSM 18361 / CCUG 53116 / MT1</strain>
    </source>
</reference>
<dbReference type="GO" id="GO:0016787">
    <property type="term" value="F:hydrolase activity"/>
    <property type="evidence" value="ECO:0007669"/>
    <property type="project" value="UniProtKB-KW"/>
</dbReference>
<dbReference type="InterPro" id="IPR029058">
    <property type="entry name" value="AB_hydrolase_fold"/>
</dbReference>
<dbReference type="SUPFAM" id="SSF53474">
    <property type="entry name" value="alpha/beta-Hydrolases"/>
    <property type="match status" value="1"/>
</dbReference>
<organism evidence="4 6">
    <name type="scientific">Pseudomonas reinekei</name>
    <dbReference type="NCBI Taxonomy" id="395598"/>
    <lineage>
        <taxon>Bacteria</taxon>
        <taxon>Pseudomonadati</taxon>
        <taxon>Pseudomonadota</taxon>
        <taxon>Gammaproteobacteria</taxon>
        <taxon>Pseudomonadales</taxon>
        <taxon>Pseudomonadaceae</taxon>
        <taxon>Pseudomonas</taxon>
    </lineage>
</organism>
<dbReference type="EMBL" id="VZPS01000019">
    <property type="protein sequence ID" value="KAB0482545.1"/>
    <property type="molecule type" value="Genomic_DNA"/>
</dbReference>
<dbReference type="RefSeq" id="WP_075947163.1">
    <property type="nucleotide sequence ID" value="NZ_LT629709.1"/>
</dbReference>
<gene>
    <name evidence="3" type="ORF">BVK86_14960</name>
    <name evidence="2" type="ORF">F7R15_23045</name>
    <name evidence="4" type="ORF">SAMN04490202_2302</name>
</gene>
<evidence type="ECO:0000313" key="6">
    <source>
        <dbReference type="Proteomes" id="UP000198549"/>
    </source>
</evidence>
<reference evidence="4 6" key="1">
    <citation type="submission" date="2016-10" db="EMBL/GenBank/DDBJ databases">
        <authorList>
            <person name="de Groot N.N."/>
        </authorList>
    </citation>
    <scope>NUCLEOTIDE SEQUENCE [LARGE SCALE GENOMIC DNA]</scope>
    <source>
        <strain evidence="4 6">BS3776</strain>
    </source>
</reference>